<comment type="caution">
    <text evidence="18">The sequence shown here is derived from an EMBL/GenBank/DDBJ whole genome shotgun (WGS) entry which is preliminary data.</text>
</comment>
<dbReference type="Gene3D" id="2.70.98.20">
    <property type="entry name" value="Copper amine oxidase, catalytic domain"/>
    <property type="match status" value="1"/>
</dbReference>
<evidence type="ECO:0000256" key="4">
    <source>
        <dbReference type="ARBA" id="ARBA00007983"/>
    </source>
</evidence>
<evidence type="ECO:0000256" key="9">
    <source>
        <dbReference type="ARBA" id="ARBA00023008"/>
    </source>
</evidence>
<evidence type="ECO:0000256" key="6">
    <source>
        <dbReference type="ARBA" id="ARBA00022723"/>
    </source>
</evidence>
<keyword evidence="9 14" id="KW-0186">Copper</keyword>
<reference evidence="18" key="1">
    <citation type="submission" date="2021-01" db="EMBL/GenBank/DDBJ databases">
        <authorList>
            <person name="Kaushik A."/>
        </authorList>
    </citation>
    <scope>NUCLEOTIDE SEQUENCE</scope>
    <source>
        <strain evidence="18">AG4-R118</strain>
    </source>
</reference>
<dbReference type="SUPFAM" id="SSF49998">
    <property type="entry name" value="Amine oxidase catalytic domain"/>
    <property type="match status" value="1"/>
</dbReference>
<accession>A0A8H2XCZ1</accession>
<dbReference type="InterPro" id="IPR015798">
    <property type="entry name" value="Cu_amine_oxidase_C"/>
</dbReference>
<evidence type="ECO:0000259" key="16">
    <source>
        <dbReference type="Pfam" id="PF01179"/>
    </source>
</evidence>
<evidence type="ECO:0000256" key="10">
    <source>
        <dbReference type="ARBA" id="ARBA00023211"/>
    </source>
</evidence>
<comment type="cofactor">
    <cofactor evidence="14">
        <name>Cu cation</name>
        <dbReference type="ChEBI" id="CHEBI:23378"/>
    </cofactor>
    <text evidence="14">Contains 1 topaquinone per subunit.</text>
</comment>
<dbReference type="GO" id="GO:0005507">
    <property type="term" value="F:copper ion binding"/>
    <property type="evidence" value="ECO:0007669"/>
    <property type="project" value="InterPro"/>
</dbReference>
<evidence type="ECO:0000259" key="17">
    <source>
        <dbReference type="Pfam" id="PF02728"/>
    </source>
</evidence>
<comment type="cofactor">
    <cofactor evidence="2">
        <name>Mn(2+)</name>
        <dbReference type="ChEBI" id="CHEBI:29035"/>
    </cofactor>
</comment>
<evidence type="ECO:0000256" key="2">
    <source>
        <dbReference type="ARBA" id="ARBA00001936"/>
    </source>
</evidence>
<evidence type="ECO:0000256" key="11">
    <source>
        <dbReference type="ARBA" id="ARBA00048032"/>
    </source>
</evidence>
<dbReference type="InterPro" id="IPR016182">
    <property type="entry name" value="Cu_amine_oxidase_N-reg"/>
</dbReference>
<dbReference type="PROSITE" id="PS01164">
    <property type="entry name" value="COPPER_AMINE_OXID_1"/>
    <property type="match status" value="1"/>
</dbReference>
<dbReference type="AlphaFoldDB" id="A0A8H2XCZ1"/>
<evidence type="ECO:0000313" key="19">
    <source>
        <dbReference type="Proteomes" id="UP000663888"/>
    </source>
</evidence>
<dbReference type="Pfam" id="PF01179">
    <property type="entry name" value="Cu_amine_oxid"/>
    <property type="match status" value="1"/>
</dbReference>
<organism evidence="18 19">
    <name type="scientific">Rhizoctonia solani</name>
    <dbReference type="NCBI Taxonomy" id="456999"/>
    <lineage>
        <taxon>Eukaryota</taxon>
        <taxon>Fungi</taxon>
        <taxon>Dikarya</taxon>
        <taxon>Basidiomycota</taxon>
        <taxon>Agaricomycotina</taxon>
        <taxon>Agaricomycetes</taxon>
        <taxon>Cantharellales</taxon>
        <taxon>Ceratobasidiaceae</taxon>
        <taxon>Rhizoctonia</taxon>
    </lineage>
</organism>
<comment type="PTM">
    <text evidence="13 14">Topaquinone (TPQ) is generated by copper-dependent autoxidation of a specific tyrosyl residue.</text>
</comment>
<comment type="cofactor">
    <cofactor evidence="1">
        <name>Cu cation</name>
        <dbReference type="ChEBI" id="CHEBI:23378"/>
    </cofactor>
</comment>
<feature type="domain" description="Copper amine oxidase N3-terminal" evidence="17">
    <location>
        <begin position="145"/>
        <end position="237"/>
    </location>
</feature>
<dbReference type="EC" id="1.4.3.-" evidence="14"/>
<feature type="region of interest" description="Disordered" evidence="15">
    <location>
        <begin position="242"/>
        <end position="276"/>
    </location>
</feature>
<dbReference type="InterPro" id="IPR000269">
    <property type="entry name" value="Cu_amine_oxidase"/>
</dbReference>
<dbReference type="GO" id="GO:0009308">
    <property type="term" value="P:amine metabolic process"/>
    <property type="evidence" value="ECO:0007669"/>
    <property type="project" value="UniProtKB-UniRule"/>
</dbReference>
<feature type="region of interest" description="Disordered" evidence="15">
    <location>
        <begin position="1"/>
        <end position="36"/>
    </location>
</feature>
<keyword evidence="6 14" id="KW-0479">Metal-binding</keyword>
<dbReference type="PANTHER" id="PTHR10638">
    <property type="entry name" value="COPPER AMINE OXIDASE"/>
    <property type="match status" value="1"/>
</dbReference>
<dbReference type="InterPro" id="IPR036460">
    <property type="entry name" value="Cu_amine_oxidase_C_sf"/>
</dbReference>
<evidence type="ECO:0000256" key="15">
    <source>
        <dbReference type="SAM" id="MobiDB-lite"/>
    </source>
</evidence>
<comment type="subunit">
    <text evidence="5">Homodimer.</text>
</comment>
<evidence type="ECO:0000256" key="13">
    <source>
        <dbReference type="PIRSR" id="PIRSR600269-51"/>
    </source>
</evidence>
<keyword evidence="10" id="KW-0464">Manganese</keyword>
<evidence type="ECO:0000256" key="1">
    <source>
        <dbReference type="ARBA" id="ARBA00001935"/>
    </source>
</evidence>
<dbReference type="Pfam" id="PF02728">
    <property type="entry name" value="Cu_amine_oxidN3"/>
    <property type="match status" value="1"/>
</dbReference>
<dbReference type="GO" id="GO:0008131">
    <property type="term" value="F:primary methylamine oxidase activity"/>
    <property type="evidence" value="ECO:0007669"/>
    <property type="project" value="UniProtKB-EC"/>
</dbReference>
<evidence type="ECO:0000256" key="12">
    <source>
        <dbReference type="PIRSR" id="PIRSR600269-50"/>
    </source>
</evidence>
<feature type="active site" description="Schiff-base intermediate with substrate; via topaquinone" evidence="12">
    <location>
        <position position="455"/>
    </location>
</feature>
<proteinExistence type="inferred from homology"/>
<evidence type="ECO:0000256" key="3">
    <source>
        <dbReference type="ARBA" id="ARBA00001947"/>
    </source>
</evidence>
<comment type="catalytic activity">
    <reaction evidence="11">
        <text>a primary methyl amine + O2 + H2O = an aldehyde + H2O2 + NH4(+)</text>
        <dbReference type="Rhea" id="RHEA:16153"/>
        <dbReference type="ChEBI" id="CHEBI:15377"/>
        <dbReference type="ChEBI" id="CHEBI:15379"/>
        <dbReference type="ChEBI" id="CHEBI:16240"/>
        <dbReference type="ChEBI" id="CHEBI:17478"/>
        <dbReference type="ChEBI" id="CHEBI:28938"/>
        <dbReference type="ChEBI" id="CHEBI:228804"/>
        <dbReference type="EC" id="1.4.3.21"/>
    </reaction>
</comment>
<evidence type="ECO:0000256" key="8">
    <source>
        <dbReference type="ARBA" id="ARBA00023002"/>
    </source>
</evidence>
<keyword evidence="7 12" id="KW-0801">TPQ</keyword>
<dbReference type="InterPro" id="IPR049948">
    <property type="entry name" value="Cu_Am_ox_TPQ-bd"/>
</dbReference>
<protein>
    <recommendedName>
        <fullName evidence="14">Amine oxidase</fullName>
        <ecNumber evidence="14">1.4.3.-</ecNumber>
    </recommendedName>
</protein>
<comment type="similarity">
    <text evidence="4 14">Belongs to the copper/topaquinone oxidase family.</text>
</comment>
<feature type="domain" description="Copper amine oxidase catalytic" evidence="16">
    <location>
        <begin position="293"/>
        <end position="706"/>
    </location>
</feature>
<evidence type="ECO:0000256" key="5">
    <source>
        <dbReference type="ARBA" id="ARBA00011738"/>
    </source>
</evidence>
<name>A0A8H2XCZ1_9AGAM</name>
<dbReference type="SUPFAM" id="SSF54416">
    <property type="entry name" value="Amine oxidase N-terminal region"/>
    <property type="match status" value="2"/>
</dbReference>
<dbReference type="EMBL" id="CAJMWX010000685">
    <property type="protein sequence ID" value="CAE6422961.1"/>
    <property type="molecule type" value="Genomic_DNA"/>
</dbReference>
<gene>
    <name evidence="18" type="ORF">RDB_LOCUS24927</name>
</gene>
<dbReference type="Proteomes" id="UP000663888">
    <property type="component" value="Unassembled WGS sequence"/>
</dbReference>
<dbReference type="InterPro" id="IPR049947">
    <property type="entry name" value="Cu_Am_Ox_Cu-bd"/>
</dbReference>
<dbReference type="PANTHER" id="PTHR10638:SF86">
    <property type="entry name" value="COPPER AMINE OXIDASE 1-RELATED"/>
    <property type="match status" value="1"/>
</dbReference>
<feature type="active site" description="Proton acceptor" evidence="12">
    <location>
        <position position="370"/>
    </location>
</feature>
<evidence type="ECO:0000256" key="7">
    <source>
        <dbReference type="ARBA" id="ARBA00022772"/>
    </source>
</evidence>
<sequence length="750" mass="82850">MRSPDLQTATHHSSTMAIESAPVIPANPPQVKQVPSTHPFDPLSADEVAGVSAVVRKYVATQTPVKAFKYIGAEVVLPPKRDVLAHLGIKTTPGGEPDSYVEITRKVDVEIIDVVSGYGWILHLTFQATEWVVEDAEQLPEGRMPQLSAHELIEAEQIVRADELVRKLCADVGVAPDQIYADGWSLGYDDRFPEKLRLQQCLLYARFGKDENIYAHPLDFIPIIDSNAKKVIHIDFPSHPKSGLHTSKEYSTQPPKLDSVSDRARIPPPTMKHPYLPDQLDTANAPREPLKPLHVVQPEGVSFKMAGNTLEWQQWRMHIGFTAREGVVLGTVTYNDAGEVRPVFYRMSCAEMVVPYGSPDHPHPRKFAFDVGEYGMGVQANELSLGCDCLGTIHYLPGHMLGHDGNTLTIKNAICIHEEDAGLLWKHTDFRPGGRSHSVRSRKLVVSMICTVANYEYAFYWNFYLDGTVELETRLTGILNVYTLAEGEKASFSTQVAPRISAQYHQHLFSIRVDPMVDGVNNTVIESDIKPYPYPTGSAENYAGNAFISVDNPVTKASGRDYSYETDRRWRIVNPSRTHYASGLPVAYSVGIGGATRGLLAQPQSWVRERAGFGEKALWVVPADEASAGGRRWPAGRHVPQTRTQPKDSVVEWCKSGESVENKDILLFLTVGVNHVPRPEDWPVMPSEHLRIVFKPIGFFKANPAIDVQAPVDERSRNAFPAGDIGTGAVVTEHANGNGSTQASTSCGCN</sequence>
<comment type="cofactor">
    <cofactor evidence="3">
        <name>Zn(2+)</name>
        <dbReference type="ChEBI" id="CHEBI:29105"/>
    </cofactor>
</comment>
<feature type="compositionally biased region" description="Polar residues" evidence="15">
    <location>
        <begin position="1"/>
        <end position="17"/>
    </location>
</feature>
<evidence type="ECO:0000256" key="14">
    <source>
        <dbReference type="RuleBase" id="RU000672"/>
    </source>
</evidence>
<dbReference type="PROSITE" id="PS01165">
    <property type="entry name" value="COPPER_AMINE_OXID_2"/>
    <property type="match status" value="1"/>
</dbReference>
<dbReference type="GO" id="GO:0048038">
    <property type="term" value="F:quinone binding"/>
    <property type="evidence" value="ECO:0007669"/>
    <property type="project" value="InterPro"/>
</dbReference>
<keyword evidence="8 14" id="KW-0560">Oxidoreductase</keyword>
<dbReference type="Gene3D" id="3.10.450.40">
    <property type="match status" value="2"/>
</dbReference>
<evidence type="ECO:0000313" key="18">
    <source>
        <dbReference type="EMBL" id="CAE6422961.1"/>
    </source>
</evidence>
<feature type="modified residue" description="2',4',5'-topaquinone" evidence="13">
    <location>
        <position position="455"/>
    </location>
</feature>
<dbReference type="InterPro" id="IPR015802">
    <property type="entry name" value="Cu_amine_oxidase_N3"/>
</dbReference>